<dbReference type="InterPro" id="IPR006370">
    <property type="entry name" value="HB_polyprenyltransferase-like"/>
</dbReference>
<comment type="pathway">
    <text evidence="12">Cofactor biosynthesis; ubiquinone biosynthesis.</text>
</comment>
<dbReference type="GO" id="GO:0008412">
    <property type="term" value="F:4-hydroxybenzoate polyprenyltransferase activity"/>
    <property type="evidence" value="ECO:0007669"/>
    <property type="project" value="UniProtKB-UniRule"/>
</dbReference>
<sequence length="290" mass="32441">MESSVTQSKWQAYSHLMRIDKPIGSLLLLWPTLWALWLAGQGVPSWPVLAVFVLGVFLMRAAGCVVNDYADRAFDGHVKRTANRPLPSGRVSEKEAKILFVTLVLLSFLLVLTLNAMTIWLSLAALALAWMYPFMKRVTHLPQVVLGAAFGWSIPMAYAAVSEALPLSCWLLLLANICWTVAYDTLYAMVDRDDDVRIGIKSTAILFGRHDKLIIGLLQFATLLLLLWVGYLSQLSGAYYWSLLLGGALFIHQQRLIATRERDACFQAFLNNNYVGLVLFIGIALSYWQA</sequence>
<dbReference type="Gene3D" id="1.20.120.1780">
    <property type="entry name" value="UbiA prenyltransferase"/>
    <property type="match status" value="1"/>
</dbReference>
<keyword evidence="8 12" id="KW-0812">Transmembrane</keyword>
<dbReference type="FunFam" id="1.10.357.140:FF:000002">
    <property type="entry name" value="4-hydroxybenzoate octaprenyltransferase"/>
    <property type="match status" value="1"/>
</dbReference>
<dbReference type="PANTHER" id="PTHR11048">
    <property type="entry name" value="PRENYLTRANSFERASES"/>
    <property type="match status" value="1"/>
</dbReference>
<dbReference type="PANTHER" id="PTHR11048:SF28">
    <property type="entry name" value="4-HYDROXYBENZOATE POLYPRENYLTRANSFERASE, MITOCHONDRIAL"/>
    <property type="match status" value="1"/>
</dbReference>
<dbReference type="KEGG" id="gqu:AWC35_13555"/>
<dbReference type="Pfam" id="PF01040">
    <property type="entry name" value="UbiA"/>
    <property type="match status" value="1"/>
</dbReference>
<evidence type="ECO:0000313" key="14">
    <source>
        <dbReference type="EMBL" id="ATA20277.1"/>
    </source>
</evidence>
<evidence type="ECO:0000256" key="12">
    <source>
        <dbReference type="HAMAP-Rule" id="MF_01635"/>
    </source>
</evidence>
<feature type="transmembrane region" description="Helical" evidence="12">
    <location>
        <begin position="23"/>
        <end position="40"/>
    </location>
</feature>
<keyword evidence="15" id="KW-1185">Reference proteome</keyword>
<feature type="transmembrane region" description="Helical" evidence="12">
    <location>
        <begin position="144"/>
        <end position="161"/>
    </location>
</feature>
<dbReference type="InterPro" id="IPR044878">
    <property type="entry name" value="UbiA_sf"/>
</dbReference>
<dbReference type="GO" id="GO:0006744">
    <property type="term" value="P:ubiquinone biosynthetic process"/>
    <property type="evidence" value="ECO:0007669"/>
    <property type="project" value="UniProtKB-UniRule"/>
</dbReference>
<keyword evidence="5 12" id="KW-0997">Cell inner membrane</keyword>
<evidence type="ECO:0000256" key="5">
    <source>
        <dbReference type="ARBA" id="ARBA00022519"/>
    </source>
</evidence>
<protein>
    <recommendedName>
        <fullName evidence="12 13">4-hydroxybenzoate octaprenyltransferase</fullName>
        <ecNumber evidence="12 13">2.5.1.39</ecNumber>
    </recommendedName>
    <alternativeName>
        <fullName evidence="12">4-HB polyprenyltransferase</fullName>
    </alternativeName>
</protein>
<name>A0A250B2A3_9GAMM</name>
<evidence type="ECO:0000256" key="10">
    <source>
        <dbReference type="ARBA" id="ARBA00022989"/>
    </source>
</evidence>
<keyword evidence="6 12" id="KW-0808">Transferase</keyword>
<dbReference type="OrthoDB" id="9782418at2"/>
<dbReference type="NCBIfam" id="TIGR01474">
    <property type="entry name" value="ubiA_proteo"/>
    <property type="match status" value="1"/>
</dbReference>
<comment type="catalytic activity">
    <reaction evidence="12">
        <text>all-trans-octaprenyl diphosphate + 4-hydroxybenzoate = 4-hydroxy-3-(all-trans-octaprenyl)benzoate + diphosphate</text>
        <dbReference type="Rhea" id="RHEA:27782"/>
        <dbReference type="ChEBI" id="CHEBI:1617"/>
        <dbReference type="ChEBI" id="CHEBI:17879"/>
        <dbReference type="ChEBI" id="CHEBI:33019"/>
        <dbReference type="ChEBI" id="CHEBI:57711"/>
        <dbReference type="EC" id="2.5.1.39"/>
    </reaction>
</comment>
<dbReference type="RefSeq" id="WP_095846864.1">
    <property type="nucleotide sequence ID" value="NZ_CP014136.1"/>
</dbReference>
<evidence type="ECO:0000256" key="3">
    <source>
        <dbReference type="ARBA" id="ARBA00005985"/>
    </source>
</evidence>
<dbReference type="FunFam" id="1.20.120.1780:FF:000001">
    <property type="entry name" value="4-hydroxybenzoate octaprenyltransferase"/>
    <property type="match status" value="1"/>
</dbReference>
<evidence type="ECO:0000256" key="4">
    <source>
        <dbReference type="ARBA" id="ARBA00022475"/>
    </source>
</evidence>
<evidence type="ECO:0000256" key="8">
    <source>
        <dbReference type="ARBA" id="ARBA00022692"/>
    </source>
</evidence>
<keyword evidence="11 12" id="KW-0472">Membrane</keyword>
<dbReference type="Gene3D" id="1.10.357.140">
    <property type="entry name" value="UbiA prenyltransferase"/>
    <property type="match status" value="1"/>
</dbReference>
<keyword evidence="10 12" id="KW-1133">Transmembrane helix</keyword>
<keyword evidence="7 12" id="KW-0831">Ubiquinone biosynthesis</keyword>
<comment type="similarity">
    <text evidence="3 12">Belongs to the UbiA prenyltransferase family.</text>
</comment>
<keyword evidence="9 12" id="KW-0460">Magnesium</keyword>
<evidence type="ECO:0000256" key="7">
    <source>
        <dbReference type="ARBA" id="ARBA00022688"/>
    </source>
</evidence>
<reference evidence="14 15" key="1">
    <citation type="submission" date="2016-01" db="EMBL/GenBank/DDBJ databases">
        <authorList>
            <person name="Oliw E.H."/>
        </authorList>
    </citation>
    <scope>NUCLEOTIDE SEQUENCE [LARGE SCALE GENOMIC DNA]</scope>
    <source>
        <strain evidence="14 15">FRB97</strain>
    </source>
</reference>
<feature type="transmembrane region" description="Helical" evidence="12">
    <location>
        <begin position="167"/>
        <end position="190"/>
    </location>
</feature>
<evidence type="ECO:0000256" key="6">
    <source>
        <dbReference type="ARBA" id="ARBA00022679"/>
    </source>
</evidence>
<keyword evidence="4 12" id="KW-1003">Cell membrane</keyword>
<dbReference type="InterPro" id="IPR039653">
    <property type="entry name" value="Prenyltransferase"/>
</dbReference>
<feature type="transmembrane region" description="Helical" evidence="12">
    <location>
        <begin position="211"/>
        <end position="232"/>
    </location>
</feature>
<feature type="transmembrane region" description="Helical" evidence="12">
    <location>
        <begin position="269"/>
        <end position="288"/>
    </location>
</feature>
<dbReference type="EMBL" id="CP014136">
    <property type="protein sequence ID" value="ATA20277.1"/>
    <property type="molecule type" value="Genomic_DNA"/>
</dbReference>
<dbReference type="GO" id="GO:0005886">
    <property type="term" value="C:plasma membrane"/>
    <property type="evidence" value="ECO:0007669"/>
    <property type="project" value="UniProtKB-SubCell"/>
</dbReference>
<feature type="transmembrane region" description="Helical" evidence="12">
    <location>
        <begin position="96"/>
        <end position="113"/>
    </location>
</feature>
<evidence type="ECO:0000256" key="11">
    <source>
        <dbReference type="ARBA" id="ARBA00023136"/>
    </source>
</evidence>
<dbReference type="EC" id="2.5.1.39" evidence="12 13"/>
<evidence type="ECO:0000256" key="9">
    <source>
        <dbReference type="ARBA" id="ARBA00022842"/>
    </source>
</evidence>
<feature type="transmembrane region" description="Helical" evidence="12">
    <location>
        <begin position="46"/>
        <end position="70"/>
    </location>
</feature>
<dbReference type="Proteomes" id="UP000217182">
    <property type="component" value="Chromosome"/>
</dbReference>
<dbReference type="InterPro" id="IPR030470">
    <property type="entry name" value="UbiA_prenylTrfase_CS"/>
</dbReference>
<dbReference type="UniPathway" id="UPA00232"/>
<evidence type="ECO:0000256" key="1">
    <source>
        <dbReference type="ARBA" id="ARBA00001946"/>
    </source>
</evidence>
<dbReference type="PROSITE" id="PS00943">
    <property type="entry name" value="UBIA"/>
    <property type="match status" value="1"/>
</dbReference>
<dbReference type="CDD" id="cd13959">
    <property type="entry name" value="PT_UbiA_COQ2"/>
    <property type="match status" value="1"/>
</dbReference>
<evidence type="ECO:0000256" key="2">
    <source>
        <dbReference type="ARBA" id="ARBA00004141"/>
    </source>
</evidence>
<dbReference type="HAMAP" id="MF_01635">
    <property type="entry name" value="UbiA"/>
    <property type="match status" value="1"/>
</dbReference>
<comment type="subcellular location">
    <subcellularLocation>
        <location evidence="12">Cell inner membrane</location>
        <topology evidence="12">Multi-pass membrane protein</topology>
    </subcellularLocation>
    <subcellularLocation>
        <location evidence="2">Membrane</location>
        <topology evidence="2">Multi-pass membrane protein</topology>
    </subcellularLocation>
</comment>
<dbReference type="AlphaFoldDB" id="A0A250B2A3"/>
<comment type="function">
    <text evidence="12">Catalyzes the prenylation of para-hydroxybenzoate (PHB) with an all-trans polyprenyl group. Mediates the second step in the final reaction sequence of ubiquinone-8 (UQ-8) biosynthesis, which is the condensation of the polyisoprenoid side chain with PHB, generating the first membrane-bound Q intermediate 3-octaprenyl-4-hydroxybenzoate.</text>
</comment>
<organism evidence="14 15">
    <name type="scientific">Gibbsiella quercinecans</name>
    <dbReference type="NCBI Taxonomy" id="929813"/>
    <lineage>
        <taxon>Bacteria</taxon>
        <taxon>Pseudomonadati</taxon>
        <taxon>Pseudomonadota</taxon>
        <taxon>Gammaproteobacteria</taxon>
        <taxon>Enterobacterales</taxon>
        <taxon>Yersiniaceae</taxon>
        <taxon>Gibbsiella</taxon>
    </lineage>
</organism>
<proteinExistence type="inferred from homology"/>
<accession>A0A250B2A3</accession>
<gene>
    <name evidence="12 14" type="primary">ubiA</name>
    <name evidence="14" type="ORF">AWC35_13555</name>
</gene>
<evidence type="ECO:0000313" key="15">
    <source>
        <dbReference type="Proteomes" id="UP000217182"/>
    </source>
</evidence>
<dbReference type="InterPro" id="IPR000537">
    <property type="entry name" value="UbiA_prenyltransferase"/>
</dbReference>
<comment type="cofactor">
    <cofactor evidence="1 12">
        <name>Mg(2+)</name>
        <dbReference type="ChEBI" id="CHEBI:18420"/>
    </cofactor>
</comment>
<evidence type="ECO:0000256" key="13">
    <source>
        <dbReference type="NCBIfam" id="TIGR01474"/>
    </source>
</evidence>